<keyword evidence="3" id="KW-1185">Reference proteome</keyword>
<dbReference type="EMBL" id="SCKG01000021">
    <property type="protein sequence ID" value="TDG98148.1"/>
    <property type="molecule type" value="Genomic_DNA"/>
</dbReference>
<organism evidence="2 3">
    <name type="scientific">Perca flavescens</name>
    <name type="common">American yellow perch</name>
    <name type="synonym">Morone flavescens</name>
    <dbReference type="NCBI Taxonomy" id="8167"/>
    <lineage>
        <taxon>Eukaryota</taxon>
        <taxon>Metazoa</taxon>
        <taxon>Chordata</taxon>
        <taxon>Craniata</taxon>
        <taxon>Vertebrata</taxon>
        <taxon>Euteleostomi</taxon>
        <taxon>Actinopterygii</taxon>
        <taxon>Neopterygii</taxon>
        <taxon>Teleostei</taxon>
        <taxon>Neoteleostei</taxon>
        <taxon>Acanthomorphata</taxon>
        <taxon>Eupercaria</taxon>
        <taxon>Perciformes</taxon>
        <taxon>Percoidei</taxon>
        <taxon>Percidae</taxon>
        <taxon>Percinae</taxon>
        <taxon>Perca</taxon>
    </lineage>
</organism>
<comment type="caution">
    <text evidence="2">The sequence shown here is derived from an EMBL/GenBank/DDBJ whole genome shotgun (WGS) entry which is preliminary data.</text>
</comment>
<proteinExistence type="predicted"/>
<evidence type="ECO:0000256" key="1">
    <source>
        <dbReference type="SAM" id="MobiDB-lite"/>
    </source>
</evidence>
<gene>
    <name evidence="2" type="ORF">EPR50_G00215810</name>
</gene>
<sequence>MLYFVPASSEACLICRVCTIAPASSCSSRAACRSEPPSSSRGSSLGIPLGTPGSSGGPPASPGPSALRLRLRSISPWSLNFSWEPWG</sequence>
<protein>
    <submittedName>
        <fullName evidence="2">Uncharacterized protein</fullName>
    </submittedName>
</protein>
<accession>A0A484C2J3</accession>
<dbReference type="AlphaFoldDB" id="A0A484C2J3"/>
<feature type="compositionally biased region" description="Low complexity" evidence="1">
    <location>
        <begin position="28"/>
        <end position="52"/>
    </location>
</feature>
<evidence type="ECO:0000313" key="3">
    <source>
        <dbReference type="Proteomes" id="UP000295070"/>
    </source>
</evidence>
<evidence type="ECO:0000313" key="2">
    <source>
        <dbReference type="EMBL" id="TDG98148.1"/>
    </source>
</evidence>
<reference evidence="2 3" key="1">
    <citation type="submission" date="2019-01" db="EMBL/GenBank/DDBJ databases">
        <title>A chromosome-scale genome assembly of the yellow perch, Perca flavescens.</title>
        <authorList>
            <person name="Feron R."/>
            <person name="Morvezen R."/>
            <person name="Bestin A."/>
            <person name="Haffray P."/>
            <person name="Klopp C."/>
            <person name="Zahm M."/>
            <person name="Cabau C."/>
            <person name="Roques C."/>
            <person name="Donnadieu C."/>
            <person name="Bouchez O."/>
            <person name="Christie M."/>
            <person name="Larson W."/>
            <person name="Guiguen Y."/>
        </authorList>
    </citation>
    <scope>NUCLEOTIDE SEQUENCE [LARGE SCALE GENOMIC DNA]</scope>
    <source>
        <strain evidence="2">YP-PL-M2</strain>
        <tissue evidence="2">Blood</tissue>
    </source>
</reference>
<name>A0A484C2J3_PERFV</name>
<feature type="region of interest" description="Disordered" evidence="1">
    <location>
        <begin position="28"/>
        <end position="65"/>
    </location>
</feature>
<dbReference type="Proteomes" id="UP000295070">
    <property type="component" value="Chromosome 21"/>
</dbReference>